<feature type="transmembrane region" description="Helical" evidence="1">
    <location>
        <begin position="6"/>
        <end position="29"/>
    </location>
</feature>
<reference evidence="2" key="1">
    <citation type="journal article" date="2014" name="Int. J. Syst. Evol. Microbiol.">
        <title>Complete genome sequence of Corynebacterium casei LMG S-19264T (=DSM 44701T), isolated from a smear-ripened cheese.</title>
        <authorList>
            <consortium name="US DOE Joint Genome Institute (JGI-PGF)"/>
            <person name="Walter F."/>
            <person name="Albersmeier A."/>
            <person name="Kalinowski J."/>
            <person name="Ruckert C."/>
        </authorList>
    </citation>
    <scope>NUCLEOTIDE SEQUENCE</scope>
    <source>
        <strain evidence="2">VKM B-1513</strain>
    </source>
</reference>
<proteinExistence type="predicted"/>
<organism evidence="2 3">
    <name type="scientific">Maricaulis virginensis</name>
    <dbReference type="NCBI Taxonomy" id="144022"/>
    <lineage>
        <taxon>Bacteria</taxon>
        <taxon>Pseudomonadati</taxon>
        <taxon>Pseudomonadota</taxon>
        <taxon>Alphaproteobacteria</taxon>
        <taxon>Maricaulales</taxon>
        <taxon>Maricaulaceae</taxon>
        <taxon>Maricaulis</taxon>
    </lineage>
</organism>
<accession>A0A9W6ILB3</accession>
<dbReference type="Proteomes" id="UP001143486">
    <property type="component" value="Unassembled WGS sequence"/>
</dbReference>
<sequence length="262" mass="29334">MSGRDLIGLFNLIIIAGVVGAISYAAFVLKPAEYDSQTLCLVDGTPPHRVVVIDKTDLYSTAQADAIGDVILGERNALAVGERFSLYELNESGELRNTNRFSLCNPGAGEQVNPLYRNPERVQARYNALFAEPLQRALADLVLPKDAPSSPIIEALARLGQDPAFDRTVPQRRIVLVSDMLQNSDVFSVYGRRRGRFEQRVPPARAVADIIRETYGDSLRGTELEIRLIPRETWEAEQRGELQAYWSEIFQQLGVRAYWLDI</sequence>
<protein>
    <submittedName>
        <fullName evidence="2">Uncharacterized protein</fullName>
    </submittedName>
</protein>
<keyword evidence="3" id="KW-1185">Reference proteome</keyword>
<comment type="caution">
    <text evidence="2">The sequence shown here is derived from an EMBL/GenBank/DDBJ whole genome shotgun (WGS) entry which is preliminary data.</text>
</comment>
<keyword evidence="1" id="KW-1133">Transmembrane helix</keyword>
<evidence type="ECO:0000313" key="2">
    <source>
        <dbReference type="EMBL" id="GLK51667.1"/>
    </source>
</evidence>
<dbReference type="AlphaFoldDB" id="A0A9W6ILB3"/>
<reference evidence="2" key="2">
    <citation type="submission" date="2023-01" db="EMBL/GenBank/DDBJ databases">
        <authorList>
            <person name="Sun Q."/>
            <person name="Evtushenko L."/>
        </authorList>
    </citation>
    <scope>NUCLEOTIDE SEQUENCE</scope>
    <source>
        <strain evidence="2">VKM B-1513</strain>
    </source>
</reference>
<gene>
    <name evidence="2" type="ORF">GCM10017621_11750</name>
</gene>
<keyword evidence="1" id="KW-0812">Transmembrane</keyword>
<evidence type="ECO:0000313" key="3">
    <source>
        <dbReference type="Proteomes" id="UP001143486"/>
    </source>
</evidence>
<evidence type="ECO:0000256" key="1">
    <source>
        <dbReference type="SAM" id="Phobius"/>
    </source>
</evidence>
<keyword evidence="1" id="KW-0472">Membrane</keyword>
<name>A0A9W6ILB3_9PROT</name>
<dbReference type="RefSeq" id="WP_271186046.1">
    <property type="nucleotide sequence ID" value="NZ_BSFE01000002.1"/>
</dbReference>
<dbReference type="EMBL" id="BSFE01000002">
    <property type="protein sequence ID" value="GLK51667.1"/>
    <property type="molecule type" value="Genomic_DNA"/>
</dbReference>